<reference evidence="18" key="3">
    <citation type="submission" date="2025-09" db="UniProtKB">
        <authorList>
            <consortium name="Ensembl"/>
        </authorList>
    </citation>
    <scope>IDENTIFICATION</scope>
</reference>
<protein>
    <recommendedName>
        <fullName evidence="4">NADH dehydrogenase [ubiquinone] 1 beta subcomplex subunit 11, mitochondrial</fullName>
    </recommendedName>
    <alternativeName>
        <fullName evidence="15">Complex I-ESSS</fullName>
    </alternativeName>
    <alternativeName>
        <fullName evidence="14">NADH-ubiquinone oxidoreductase ESSS subunit</fullName>
    </alternativeName>
</protein>
<keyword evidence="10" id="KW-0249">Electron transport</keyword>
<evidence type="ECO:0000256" key="12">
    <source>
        <dbReference type="ARBA" id="ARBA00023128"/>
    </source>
</evidence>
<keyword evidence="9" id="KW-0809">Transit peptide</keyword>
<feature type="transmembrane region" description="Helical" evidence="17">
    <location>
        <begin position="12"/>
        <end position="33"/>
    </location>
</feature>
<evidence type="ECO:0000256" key="2">
    <source>
        <dbReference type="ARBA" id="ARBA00004434"/>
    </source>
</evidence>
<sequence>MVSKNISKVGFLSYGLITTTTMGCFWSHLNFWYKGSRLCQSRLWARREAEYVIQQREKEGLPLIDENYYDPNKIVLPSAGEE</sequence>
<evidence type="ECO:0000256" key="16">
    <source>
        <dbReference type="ARBA" id="ARBA00046528"/>
    </source>
</evidence>
<dbReference type="GeneTree" id="ENSGT01060000251072"/>
<keyword evidence="19" id="KW-1185">Reference proteome</keyword>
<dbReference type="PROSITE" id="PS51257">
    <property type="entry name" value="PROKAR_LIPOPROTEIN"/>
    <property type="match status" value="1"/>
</dbReference>
<reference evidence="18" key="2">
    <citation type="submission" date="2025-08" db="UniProtKB">
        <authorList>
            <consortium name="Ensembl"/>
        </authorList>
    </citation>
    <scope>IDENTIFICATION</scope>
</reference>
<proteinExistence type="inferred from homology"/>
<evidence type="ECO:0000256" key="14">
    <source>
        <dbReference type="ARBA" id="ARBA00030753"/>
    </source>
</evidence>
<dbReference type="STRING" id="8187.ENSLCAP00010054186"/>
<comment type="function">
    <text evidence="1">Accessory subunit of the mitochondrial membrane respiratory chain NADH dehydrogenase (Complex I), that is believed not to be involved in catalysis. Complex I functions in the transfer of electrons from NADH to the respiratory chain. The immediate electron acceptor for the enzyme is believed to be ubiquinone.</text>
</comment>
<keyword evidence="7 17" id="KW-0812">Transmembrane</keyword>
<dbReference type="PANTHER" id="PTHR13327">
    <property type="entry name" value="NADH-UBIQUINONE OXIDOREDUCTASE ESSS SUBUNIT, MITOCHONDRIAL PRECURSOR"/>
    <property type="match status" value="1"/>
</dbReference>
<evidence type="ECO:0000256" key="11">
    <source>
        <dbReference type="ARBA" id="ARBA00022989"/>
    </source>
</evidence>
<evidence type="ECO:0000256" key="8">
    <source>
        <dbReference type="ARBA" id="ARBA00022792"/>
    </source>
</evidence>
<organism evidence="18 19">
    <name type="scientific">Lates calcarifer</name>
    <name type="common">Barramundi</name>
    <name type="synonym">Holocentrus calcarifer</name>
    <dbReference type="NCBI Taxonomy" id="8187"/>
    <lineage>
        <taxon>Eukaryota</taxon>
        <taxon>Metazoa</taxon>
        <taxon>Chordata</taxon>
        <taxon>Craniata</taxon>
        <taxon>Vertebrata</taxon>
        <taxon>Euteleostomi</taxon>
        <taxon>Actinopterygii</taxon>
        <taxon>Neopterygii</taxon>
        <taxon>Teleostei</taxon>
        <taxon>Neoteleostei</taxon>
        <taxon>Acanthomorphata</taxon>
        <taxon>Carangaria</taxon>
        <taxon>Carangaria incertae sedis</taxon>
        <taxon>Centropomidae</taxon>
        <taxon>Lates</taxon>
    </lineage>
</organism>
<evidence type="ECO:0000256" key="9">
    <source>
        <dbReference type="ARBA" id="ARBA00022946"/>
    </source>
</evidence>
<dbReference type="GO" id="GO:0005743">
    <property type="term" value="C:mitochondrial inner membrane"/>
    <property type="evidence" value="ECO:0007669"/>
    <property type="project" value="UniProtKB-SubCell"/>
</dbReference>
<dbReference type="Ensembl" id="ENSLCAT00010055595.1">
    <property type="protein sequence ID" value="ENSLCAP00010054186.1"/>
    <property type="gene ID" value="ENSLCAG00010025240.1"/>
</dbReference>
<dbReference type="AlphaFoldDB" id="A0A4W6FU61"/>
<evidence type="ECO:0000256" key="6">
    <source>
        <dbReference type="ARBA" id="ARBA00022660"/>
    </source>
</evidence>
<evidence type="ECO:0000313" key="19">
    <source>
        <dbReference type="Proteomes" id="UP000314980"/>
    </source>
</evidence>
<dbReference type="Proteomes" id="UP000314980">
    <property type="component" value="Unassembled WGS sequence"/>
</dbReference>
<evidence type="ECO:0000256" key="7">
    <source>
        <dbReference type="ARBA" id="ARBA00022692"/>
    </source>
</evidence>
<evidence type="ECO:0000256" key="17">
    <source>
        <dbReference type="SAM" id="Phobius"/>
    </source>
</evidence>
<evidence type="ECO:0000256" key="10">
    <source>
        <dbReference type="ARBA" id="ARBA00022982"/>
    </source>
</evidence>
<name>A0A4W6FU61_LATCA</name>
<comment type="subunit">
    <text evidence="16">Complex I is composed of 45 different subunits. Interacts with BCAP31.</text>
</comment>
<keyword evidence="11 17" id="KW-1133">Transmembrane helix</keyword>
<evidence type="ECO:0000256" key="13">
    <source>
        <dbReference type="ARBA" id="ARBA00023136"/>
    </source>
</evidence>
<evidence type="ECO:0000256" key="15">
    <source>
        <dbReference type="ARBA" id="ARBA00031387"/>
    </source>
</evidence>
<evidence type="ECO:0000256" key="1">
    <source>
        <dbReference type="ARBA" id="ARBA00003195"/>
    </source>
</evidence>
<evidence type="ECO:0000256" key="5">
    <source>
        <dbReference type="ARBA" id="ARBA00022448"/>
    </source>
</evidence>
<keyword evidence="8" id="KW-0999">Mitochondrion inner membrane</keyword>
<evidence type="ECO:0000313" key="18">
    <source>
        <dbReference type="Ensembl" id="ENSLCAP00010054186.1"/>
    </source>
</evidence>
<keyword evidence="6" id="KW-0679">Respiratory chain</keyword>
<accession>A0A4W6FU61</accession>
<keyword evidence="13 17" id="KW-0472">Membrane</keyword>
<dbReference type="Pfam" id="PF10183">
    <property type="entry name" value="ESSS"/>
    <property type="match status" value="1"/>
</dbReference>
<comment type="similarity">
    <text evidence="3">Belongs to the complex I NDUFB11 subunit family.</text>
</comment>
<comment type="subcellular location">
    <subcellularLocation>
        <location evidence="2">Mitochondrion inner membrane</location>
        <topology evidence="2">Single-pass membrane protein</topology>
    </subcellularLocation>
</comment>
<evidence type="ECO:0000256" key="3">
    <source>
        <dbReference type="ARBA" id="ARBA00008915"/>
    </source>
</evidence>
<keyword evidence="5" id="KW-0813">Transport</keyword>
<reference evidence="19" key="1">
    <citation type="submission" date="2015-09" db="EMBL/GenBank/DDBJ databases">
        <authorList>
            <person name="Sai Rama Sridatta P."/>
        </authorList>
    </citation>
    <scope>NUCLEOTIDE SEQUENCE [LARGE SCALE GENOMIC DNA]</scope>
</reference>
<keyword evidence="12" id="KW-0496">Mitochondrion</keyword>
<dbReference type="InParanoid" id="A0A4W6FU61"/>
<dbReference type="PANTHER" id="PTHR13327:SF0">
    <property type="entry name" value="NADH DEHYDROGENASE [UBIQUINONE] 1 BETA SUBCOMPLEX SUBUNIT 11, MITOCHONDRIAL"/>
    <property type="match status" value="1"/>
</dbReference>
<dbReference type="InterPro" id="IPR019329">
    <property type="entry name" value="NADH_UbQ_OxRdtase_ESSS_su"/>
</dbReference>
<evidence type="ECO:0000256" key="4">
    <source>
        <dbReference type="ARBA" id="ARBA00018632"/>
    </source>
</evidence>